<organism evidence="3 4">
    <name type="scientific">Brassica napus</name>
    <name type="common">Rape</name>
    <dbReference type="NCBI Taxonomy" id="3708"/>
    <lineage>
        <taxon>Eukaryota</taxon>
        <taxon>Viridiplantae</taxon>
        <taxon>Streptophyta</taxon>
        <taxon>Embryophyta</taxon>
        <taxon>Tracheophyta</taxon>
        <taxon>Spermatophyta</taxon>
        <taxon>Magnoliopsida</taxon>
        <taxon>eudicotyledons</taxon>
        <taxon>Gunneridae</taxon>
        <taxon>Pentapetalae</taxon>
        <taxon>rosids</taxon>
        <taxon>malvids</taxon>
        <taxon>Brassicales</taxon>
        <taxon>Brassicaceae</taxon>
        <taxon>Brassiceae</taxon>
        <taxon>Brassica</taxon>
    </lineage>
</organism>
<feature type="transmembrane region" description="Helical" evidence="1">
    <location>
        <begin position="266"/>
        <end position="283"/>
    </location>
</feature>
<dbReference type="Gene3D" id="3.60.21.10">
    <property type="match status" value="1"/>
</dbReference>
<gene>
    <name evidence="3" type="ORF">HID58_057969</name>
</gene>
<reference evidence="3 4" key="1">
    <citation type="submission" date="2021-05" db="EMBL/GenBank/DDBJ databases">
        <title>Genome Assembly of Synthetic Allotetraploid Brassica napus Reveals Homoeologous Exchanges between Subgenomes.</title>
        <authorList>
            <person name="Davis J.T."/>
        </authorList>
    </citation>
    <scope>NUCLEOTIDE SEQUENCE [LARGE SCALE GENOMIC DNA]</scope>
    <source>
        <strain evidence="4">cv. Da-Ae</strain>
        <tissue evidence="3">Seedling</tissue>
    </source>
</reference>
<keyword evidence="4" id="KW-1185">Reference proteome</keyword>
<evidence type="ECO:0000313" key="4">
    <source>
        <dbReference type="Proteomes" id="UP000824890"/>
    </source>
</evidence>
<feature type="transmembrane region" description="Helical" evidence="1">
    <location>
        <begin position="184"/>
        <end position="205"/>
    </location>
</feature>
<dbReference type="PANTHER" id="PTHR32440">
    <property type="entry name" value="PHOSPHATASE DCR2-RELATED-RELATED"/>
    <property type="match status" value="1"/>
</dbReference>
<feature type="transmembrane region" description="Helical" evidence="1">
    <location>
        <begin position="78"/>
        <end position="94"/>
    </location>
</feature>
<feature type="transmembrane region" description="Helical" evidence="1">
    <location>
        <begin position="50"/>
        <end position="71"/>
    </location>
</feature>
<feature type="domain" description="Calcineurin-like phosphoesterase" evidence="2">
    <location>
        <begin position="379"/>
        <end position="641"/>
    </location>
</feature>
<feature type="transmembrane region" description="Helical" evidence="1">
    <location>
        <begin position="151"/>
        <end position="178"/>
    </location>
</feature>
<dbReference type="PROSITE" id="PS50244">
    <property type="entry name" value="S5A_REDUCTASE"/>
    <property type="match status" value="1"/>
</dbReference>
<dbReference type="SUPFAM" id="SSF56300">
    <property type="entry name" value="Metallo-dependent phosphatases"/>
    <property type="match status" value="1"/>
</dbReference>
<dbReference type="InterPro" id="IPR029052">
    <property type="entry name" value="Metallo-depent_PP-like"/>
</dbReference>
<keyword evidence="1" id="KW-0472">Membrane</keyword>
<keyword evidence="1" id="KW-0812">Transmembrane</keyword>
<evidence type="ECO:0000313" key="3">
    <source>
        <dbReference type="EMBL" id="KAH0881873.1"/>
    </source>
</evidence>
<dbReference type="CDD" id="cd07383">
    <property type="entry name" value="MPP_Dcr2"/>
    <property type="match status" value="1"/>
</dbReference>
<sequence length="734" mass="84984">MNRNLRNAIIAFLAPLPSIVFYLSFLRSYSSTSSDPELSYIHSWCSNHPLLLANLLFFFNVNFLFWVIGLLQSSHWMIDVYWTVIPVMLVHYFASHPLGEYNKWRSMVVVILTWVWSVRLTHNYFRRENWEWGAREDWRFNDLRKQYGKHWWWLSFFSVYVSQQIFLIGICLPLYIIHSVDAPLNIWDFVSSAICLTGIVMAYFADTQLHEFVTQNQKLKEQGKPKIPNLDTGLWYYSRHPNYLGEQLWWWGLVVFAWNLGQGWTLIGALVNTLCLVYVTILVERRMVKQEYRAEAYRAYQKTTSVWIPWFKSKVAAAAKSNVITSHFHQVTYSPNKNKHTMWKILALFYVSLICLGLSVSPVDAYGRRQLRFNSNGRFKILQVSDMHYGFGKETQCSNVTPEELPYCSDLNTTSFIQRTIASEKPDLIVFSGDNVNGMCESGDAAKTMNMAFAPAIEAKIPWVAILGNHDQESDMTRETMMKHIVKMPYTLSEVNPFGSGIFPIDGFGNYNLQIEGPFGSPLFFKSLLNVYMLDGGDYVKLDGFAFNYDWVKSSQVNWYEHASKWLEMEYKRWPFPQNSTAPGLVYVHIPVPEFKQFSEPRQMTGVRQEQTCSAPINSGLFTKLVERGEVKGVFSGHDHVNDFCATLNGVNLCYAGGSGYHGYGKTGWARRVRVVEAQLEKTKYGRWGAVDKITTWKRLDDKNHSLIDTQLLWSKNTTLDANYRFKCNKIKQH</sequence>
<dbReference type="Pfam" id="PF00149">
    <property type="entry name" value="Metallophos"/>
    <property type="match status" value="1"/>
</dbReference>
<evidence type="ECO:0000256" key="1">
    <source>
        <dbReference type="SAM" id="Phobius"/>
    </source>
</evidence>
<proteinExistence type="predicted"/>
<feature type="transmembrane region" description="Helical" evidence="1">
    <location>
        <begin position="7"/>
        <end position="30"/>
    </location>
</feature>
<dbReference type="Gene3D" id="1.20.120.1630">
    <property type="match status" value="1"/>
</dbReference>
<dbReference type="Proteomes" id="UP000824890">
    <property type="component" value="Unassembled WGS sequence"/>
</dbReference>
<comment type="caution">
    <text evidence="3">The sequence shown here is derived from an EMBL/GenBank/DDBJ whole genome shotgun (WGS) entry which is preliminary data.</text>
</comment>
<dbReference type="PANTHER" id="PTHR32440:SF25">
    <property type="entry name" value="INACTIVE PURPLE ACID PHOSPHATASE 14-RELATED"/>
    <property type="match status" value="1"/>
</dbReference>
<protein>
    <recommendedName>
        <fullName evidence="2">Calcineurin-like phosphoesterase domain-containing protein</fullName>
    </recommendedName>
</protein>
<accession>A0ABQ7ZPC2</accession>
<evidence type="ECO:0000259" key="2">
    <source>
        <dbReference type="Pfam" id="PF00149"/>
    </source>
</evidence>
<keyword evidence="1" id="KW-1133">Transmembrane helix</keyword>
<dbReference type="InterPro" id="IPR004843">
    <property type="entry name" value="Calcineurin-like_PHP"/>
</dbReference>
<name>A0ABQ7ZPC2_BRANA</name>
<feature type="transmembrane region" description="Helical" evidence="1">
    <location>
        <begin position="345"/>
        <end position="363"/>
    </location>
</feature>
<dbReference type="EMBL" id="JAGKQM010000014">
    <property type="protein sequence ID" value="KAH0881873.1"/>
    <property type="molecule type" value="Genomic_DNA"/>
</dbReference>
<dbReference type="InterPro" id="IPR010721">
    <property type="entry name" value="UstE-like"/>
</dbReference>
<dbReference type="Pfam" id="PF06966">
    <property type="entry name" value="DUF1295"/>
    <property type="match status" value="1"/>
</dbReference>